<proteinExistence type="predicted"/>
<dbReference type="OrthoDB" id="2988647at2"/>
<evidence type="ECO:0000313" key="2">
    <source>
        <dbReference type="EMBL" id="QGU28675.1"/>
    </source>
</evidence>
<dbReference type="RefSeq" id="WP_156240646.1">
    <property type="nucleotide sequence ID" value="NZ_BAAAZL010000007.1"/>
</dbReference>
<dbReference type="KEGG" id="moj:D7D94_14135"/>
<dbReference type="EMBL" id="CP032550">
    <property type="protein sequence ID" value="QGU26258.1"/>
    <property type="molecule type" value="Genomic_DNA"/>
</dbReference>
<dbReference type="Proteomes" id="UP000422989">
    <property type="component" value="Chromosome"/>
</dbReference>
<organism evidence="2 3">
    <name type="scientific">Microbacterium oryzae</name>
    <dbReference type="NCBI Taxonomy" id="743009"/>
    <lineage>
        <taxon>Bacteria</taxon>
        <taxon>Bacillati</taxon>
        <taxon>Actinomycetota</taxon>
        <taxon>Actinomycetes</taxon>
        <taxon>Micrococcales</taxon>
        <taxon>Microbacteriaceae</taxon>
        <taxon>Microbacterium</taxon>
    </lineage>
</organism>
<dbReference type="EMBL" id="CP032550">
    <property type="protein sequence ID" value="QGU28675.1"/>
    <property type="molecule type" value="Genomic_DNA"/>
</dbReference>
<evidence type="ECO:0000313" key="3">
    <source>
        <dbReference type="Proteomes" id="UP000422989"/>
    </source>
</evidence>
<dbReference type="AlphaFoldDB" id="A0A6I6DUN1"/>
<name>A0A6I6DUN1_9MICO</name>
<evidence type="ECO:0000313" key="1">
    <source>
        <dbReference type="EMBL" id="QGU26258.1"/>
    </source>
</evidence>
<dbReference type="KEGG" id="moj:D7D94_00035"/>
<gene>
    <name evidence="1" type="ORF">D7D94_00035</name>
    <name evidence="2" type="ORF">D7D94_14135</name>
</gene>
<keyword evidence="3" id="KW-1185">Reference proteome</keyword>
<reference evidence="2 3" key="1">
    <citation type="submission" date="2018-09" db="EMBL/GenBank/DDBJ databases">
        <title>Whole genome sequencing of Microbacterium oryzae strain MB-10T.</title>
        <authorList>
            <person name="Das S.K."/>
        </authorList>
    </citation>
    <scope>NUCLEOTIDE SEQUENCE [LARGE SCALE GENOMIC DNA]</scope>
    <source>
        <strain evidence="2 3">MB-10</strain>
    </source>
</reference>
<protein>
    <submittedName>
        <fullName evidence="2">Uncharacterized protein</fullName>
    </submittedName>
</protein>
<accession>A0A6I6DUN1</accession>
<sequence length="129" mass="14686">MLGRRTFSDEEQARAREWFEETLRAARDVHTIGERRASEGILLALDRWFIHRVRSVAGEDTNPLTELVLVVEAILADGVLREQPPIMYDRARSVLANPVGQHLTLTFDDVERLGGAFLDAIAERYSEPR</sequence>